<protein>
    <submittedName>
        <fullName evidence="1">Uncharacterized protein</fullName>
    </submittedName>
</protein>
<dbReference type="AlphaFoldDB" id="A0A2P2IUI7"/>
<sequence>MPKQPAQIVSLPRHAIALVSCRSLDCSKISRRYLFPKKCSLSRSLQLKKN</sequence>
<dbReference type="EMBL" id="GGEC01004403">
    <property type="protein sequence ID" value="MBW84886.1"/>
    <property type="molecule type" value="Transcribed_RNA"/>
</dbReference>
<evidence type="ECO:0000313" key="1">
    <source>
        <dbReference type="EMBL" id="MBW84886.1"/>
    </source>
</evidence>
<accession>A0A2P2IUI7</accession>
<name>A0A2P2IUI7_RHIMU</name>
<proteinExistence type="predicted"/>
<reference evidence="1" key="1">
    <citation type="submission" date="2018-02" db="EMBL/GenBank/DDBJ databases">
        <title>Rhizophora mucronata_Transcriptome.</title>
        <authorList>
            <person name="Meera S.P."/>
            <person name="Sreeshan A."/>
            <person name="Augustine A."/>
        </authorList>
    </citation>
    <scope>NUCLEOTIDE SEQUENCE</scope>
    <source>
        <tissue evidence="1">Leaf</tissue>
    </source>
</reference>
<organism evidence="1">
    <name type="scientific">Rhizophora mucronata</name>
    <name type="common">Asiatic mangrove</name>
    <dbReference type="NCBI Taxonomy" id="61149"/>
    <lineage>
        <taxon>Eukaryota</taxon>
        <taxon>Viridiplantae</taxon>
        <taxon>Streptophyta</taxon>
        <taxon>Embryophyta</taxon>
        <taxon>Tracheophyta</taxon>
        <taxon>Spermatophyta</taxon>
        <taxon>Magnoliopsida</taxon>
        <taxon>eudicotyledons</taxon>
        <taxon>Gunneridae</taxon>
        <taxon>Pentapetalae</taxon>
        <taxon>rosids</taxon>
        <taxon>fabids</taxon>
        <taxon>Malpighiales</taxon>
        <taxon>Rhizophoraceae</taxon>
        <taxon>Rhizophora</taxon>
    </lineage>
</organism>